<proteinExistence type="inferred from homology"/>
<dbReference type="OrthoDB" id="447842at2759"/>
<dbReference type="Pfam" id="PF00293">
    <property type="entry name" value="NUDIX"/>
    <property type="match status" value="1"/>
</dbReference>
<dbReference type="SUPFAM" id="SSF55811">
    <property type="entry name" value="Nudix"/>
    <property type="match status" value="1"/>
</dbReference>
<dbReference type="EnsemblMetazoa" id="SSS_5315s_mrna">
    <property type="protein sequence ID" value="KAF7490653.1"/>
    <property type="gene ID" value="SSS_5315"/>
</dbReference>
<dbReference type="InterPro" id="IPR015797">
    <property type="entry name" value="NUDIX_hydrolase-like_dom_sf"/>
</dbReference>
<dbReference type="InterPro" id="IPR020084">
    <property type="entry name" value="NUDIX_hydrolase_CS"/>
</dbReference>
<protein>
    <submittedName>
        <fullName evidence="4">Nucleoside diphosphate-linked moiety X motif 6</fullName>
    </submittedName>
</protein>
<reference evidence="6" key="1">
    <citation type="journal article" date="2020" name="PLoS Negl. Trop. Dis.">
        <title>High-quality nuclear genome for Sarcoptes scabiei-A critical resource for a neglected parasite.</title>
        <authorList>
            <person name="Korhonen P.K."/>
            <person name="Gasser R.B."/>
            <person name="Ma G."/>
            <person name="Wang T."/>
            <person name="Stroehlein A.J."/>
            <person name="Young N.D."/>
            <person name="Ang C.S."/>
            <person name="Fernando D.D."/>
            <person name="Lu H.C."/>
            <person name="Taylor S."/>
            <person name="Reynolds S.L."/>
            <person name="Mofiz E."/>
            <person name="Najaraj S.H."/>
            <person name="Gowda H."/>
            <person name="Madugundu A."/>
            <person name="Renuse S."/>
            <person name="Holt D."/>
            <person name="Pandey A."/>
            <person name="Papenfuss A.T."/>
            <person name="Fischer K."/>
        </authorList>
    </citation>
    <scope>NUCLEOTIDE SEQUENCE [LARGE SCALE GENOMIC DNA]</scope>
</reference>
<dbReference type="GO" id="GO:0047631">
    <property type="term" value="F:ADP-ribose diphosphatase activity"/>
    <property type="evidence" value="ECO:0007669"/>
    <property type="project" value="TreeGrafter"/>
</dbReference>
<evidence type="ECO:0000256" key="2">
    <source>
        <dbReference type="ARBA" id="ARBA00022801"/>
    </source>
</evidence>
<keyword evidence="6" id="KW-1185">Reference proteome</keyword>
<dbReference type="PROSITE" id="PS00893">
    <property type="entry name" value="NUDIX_BOX"/>
    <property type="match status" value="1"/>
</dbReference>
<dbReference type="Pfam" id="PF18290">
    <property type="entry name" value="Nudix_hydro"/>
    <property type="match status" value="1"/>
</dbReference>
<dbReference type="GO" id="GO:0051287">
    <property type="term" value="F:NAD binding"/>
    <property type="evidence" value="ECO:0007669"/>
    <property type="project" value="TreeGrafter"/>
</dbReference>
<dbReference type="EMBL" id="WVUK01000062">
    <property type="protein sequence ID" value="KAF7490653.1"/>
    <property type="molecule type" value="Genomic_DNA"/>
</dbReference>
<evidence type="ECO:0000256" key="1">
    <source>
        <dbReference type="ARBA" id="ARBA00005582"/>
    </source>
</evidence>
<sequence>MKDHFVQIDVPIDRYNGLTVDLRKLPEEDLKQTEWCDEKFENNLVDSLNRWIQDGRRSVWFIVPSELARFIPVLIRNKFEFHHTELNLCVLTRWIKDDEPNRLPKFAHTTIGIGGIVYHPIKEKVLLIQEKNSPVKMWKFPGGYSEPNENFSATAIREVFEETGILCDYVSMISFRHDHRKVLGCSNIYFVCLLVPQKLDEISMNSIEKCQFEIDDCCWFDLPEARSLLLGFNRFVMEKFLQQYSLLEFSNLNVDRLEKQQHSYTIRTELIHTKYGPYERDEQVYFVHQSDLSFLNNC</sequence>
<dbReference type="AlphaFoldDB" id="A0A834R6C4"/>
<name>A0A834R6C4_SARSC</name>
<dbReference type="GO" id="GO:0035529">
    <property type="term" value="F:NADH pyrophosphatase activity"/>
    <property type="evidence" value="ECO:0007669"/>
    <property type="project" value="TreeGrafter"/>
</dbReference>
<organism evidence="4">
    <name type="scientific">Sarcoptes scabiei</name>
    <name type="common">Itch mite</name>
    <name type="synonym">Acarus scabiei</name>
    <dbReference type="NCBI Taxonomy" id="52283"/>
    <lineage>
        <taxon>Eukaryota</taxon>
        <taxon>Metazoa</taxon>
        <taxon>Ecdysozoa</taxon>
        <taxon>Arthropoda</taxon>
        <taxon>Chelicerata</taxon>
        <taxon>Arachnida</taxon>
        <taxon>Acari</taxon>
        <taxon>Acariformes</taxon>
        <taxon>Sarcoptiformes</taxon>
        <taxon>Astigmata</taxon>
        <taxon>Psoroptidia</taxon>
        <taxon>Sarcoptoidea</taxon>
        <taxon>Sarcoptidae</taxon>
        <taxon>Sarcoptinae</taxon>
        <taxon>Sarcoptes</taxon>
    </lineage>
</organism>
<dbReference type="InterPro" id="IPR000086">
    <property type="entry name" value="NUDIX_hydrolase_dom"/>
</dbReference>
<evidence type="ECO:0000259" key="3">
    <source>
        <dbReference type="PROSITE" id="PS51462"/>
    </source>
</evidence>
<reference evidence="4" key="2">
    <citation type="submission" date="2020-01" db="EMBL/GenBank/DDBJ databases">
        <authorList>
            <person name="Korhonen P.K.K."/>
            <person name="Guangxu M.G."/>
            <person name="Wang T.W."/>
            <person name="Stroehlein A.J.S."/>
            <person name="Young N.D."/>
            <person name="Ang C.-S.A."/>
            <person name="Fernando D.W.F."/>
            <person name="Lu H.L."/>
            <person name="Taylor S.T."/>
            <person name="Ehtesham M.E.M."/>
            <person name="Najaraj S.H.N."/>
            <person name="Harsha G.H.G."/>
            <person name="Madugundu A.M."/>
            <person name="Renuse S.R."/>
            <person name="Holt D.H."/>
            <person name="Pandey A.P."/>
            <person name="Papenfuss A.P."/>
            <person name="Gasser R.B.G."/>
            <person name="Fischer K.F."/>
        </authorList>
    </citation>
    <scope>NUCLEOTIDE SEQUENCE</scope>
    <source>
        <strain evidence="4">SSS_KF_BRIS2020</strain>
    </source>
</reference>
<dbReference type="Proteomes" id="UP000070412">
    <property type="component" value="Unassembled WGS sequence"/>
</dbReference>
<keyword evidence="2" id="KW-0378">Hydrolase</keyword>
<dbReference type="PROSITE" id="PS51462">
    <property type="entry name" value="NUDIX"/>
    <property type="match status" value="1"/>
</dbReference>
<dbReference type="InterPro" id="IPR003293">
    <property type="entry name" value="Nudix_hydrolase6-like"/>
</dbReference>
<feature type="domain" description="Nudix hydrolase" evidence="3">
    <location>
        <begin position="108"/>
        <end position="242"/>
    </location>
</feature>
<accession>A0A834R6C4</accession>
<reference evidence="5" key="3">
    <citation type="submission" date="2022-06" db="UniProtKB">
        <authorList>
            <consortium name="EnsemblMetazoa"/>
        </authorList>
    </citation>
    <scope>IDENTIFICATION</scope>
</reference>
<dbReference type="PRINTS" id="PR01356">
    <property type="entry name" value="GFGPROTEIN"/>
</dbReference>
<dbReference type="PANTHER" id="PTHR13994">
    <property type="entry name" value="NUDIX HYDROLASE RELATED"/>
    <property type="match status" value="1"/>
</dbReference>
<gene>
    <name evidence="4" type="ORF">SSS_5315</name>
</gene>
<evidence type="ECO:0000313" key="6">
    <source>
        <dbReference type="Proteomes" id="UP000070412"/>
    </source>
</evidence>
<dbReference type="Gene3D" id="3.40.630.30">
    <property type="match status" value="1"/>
</dbReference>
<dbReference type="Gene3D" id="3.90.79.10">
    <property type="entry name" value="Nucleoside Triphosphate Pyrophosphohydrolase"/>
    <property type="match status" value="1"/>
</dbReference>
<evidence type="ECO:0000313" key="4">
    <source>
        <dbReference type="EMBL" id="KAF7490653.1"/>
    </source>
</evidence>
<comment type="similarity">
    <text evidence="1">Belongs to the Nudix hydrolase family.</text>
</comment>
<evidence type="ECO:0000313" key="5">
    <source>
        <dbReference type="EnsemblMetazoa" id="KAF7490653.1"/>
    </source>
</evidence>
<dbReference type="PANTHER" id="PTHR13994:SF13">
    <property type="entry name" value="FI03680P"/>
    <property type="match status" value="1"/>
</dbReference>
<dbReference type="InterPro" id="IPR040618">
    <property type="entry name" value="Pre-Nudix"/>
</dbReference>